<dbReference type="AlphaFoldDB" id="A0A4P5PNW4"/>
<keyword evidence="4" id="KW-0762">Sugar transport</keyword>
<dbReference type="Gene3D" id="3.30.1360.60">
    <property type="entry name" value="Glucose permease domain IIB"/>
    <property type="match status" value="1"/>
</dbReference>
<comment type="caution">
    <text evidence="15">The sequence shown here is derived from an EMBL/GenBank/DDBJ whole genome shotgun (WGS) entry which is preliminary data.</text>
</comment>
<keyword evidence="10 12" id="KW-0472">Membrane</keyword>
<evidence type="ECO:0008006" key="17">
    <source>
        <dbReference type="Google" id="ProtNLM"/>
    </source>
</evidence>
<evidence type="ECO:0000256" key="12">
    <source>
        <dbReference type="SAM" id="Phobius"/>
    </source>
</evidence>
<keyword evidence="6" id="KW-0598">Phosphotransferase system</keyword>
<feature type="transmembrane region" description="Helical" evidence="12">
    <location>
        <begin position="179"/>
        <end position="197"/>
    </location>
</feature>
<dbReference type="InterPro" id="IPR001996">
    <property type="entry name" value="PTS_IIB_1"/>
</dbReference>
<reference evidence="16" key="1">
    <citation type="submission" date="2019-02" db="EMBL/GenBank/DDBJ databases">
        <title>Draft genome sequence of Enterococcus sp. Gos25-1.</title>
        <authorList>
            <person name="Tanaka N."/>
            <person name="Shiwa Y."/>
            <person name="Fujita N."/>
        </authorList>
    </citation>
    <scope>NUCLEOTIDE SEQUENCE [LARGE SCALE GENOMIC DNA]</scope>
    <source>
        <strain evidence="16">Gos25-1</strain>
    </source>
</reference>
<evidence type="ECO:0000256" key="2">
    <source>
        <dbReference type="ARBA" id="ARBA00022448"/>
    </source>
</evidence>
<dbReference type="Proteomes" id="UP000290567">
    <property type="component" value="Unassembled WGS sequence"/>
</dbReference>
<dbReference type="GO" id="GO:0015771">
    <property type="term" value="P:trehalose transport"/>
    <property type="evidence" value="ECO:0007669"/>
    <property type="project" value="TreeGrafter"/>
</dbReference>
<dbReference type="GO" id="GO:0005886">
    <property type="term" value="C:plasma membrane"/>
    <property type="evidence" value="ECO:0007669"/>
    <property type="project" value="UniProtKB-SubCell"/>
</dbReference>
<feature type="transmembrane region" description="Helical" evidence="12">
    <location>
        <begin position="250"/>
        <end position="276"/>
    </location>
</feature>
<proteinExistence type="predicted"/>
<dbReference type="GO" id="GO:0008982">
    <property type="term" value="F:protein-N(PI)-phosphohistidine-sugar phosphotransferase activity"/>
    <property type="evidence" value="ECO:0007669"/>
    <property type="project" value="InterPro"/>
</dbReference>
<dbReference type="Pfam" id="PF02378">
    <property type="entry name" value="PTS_EIIC"/>
    <property type="match status" value="1"/>
</dbReference>
<dbReference type="PROSITE" id="PS01035">
    <property type="entry name" value="PTS_EIIB_TYPE_1_CYS"/>
    <property type="match status" value="1"/>
</dbReference>
<dbReference type="RefSeq" id="WP_146623249.1">
    <property type="nucleotide sequence ID" value="NZ_BJCC01000024.1"/>
</dbReference>
<dbReference type="GO" id="GO:0009401">
    <property type="term" value="P:phosphoenolpyruvate-dependent sugar phosphotransferase system"/>
    <property type="evidence" value="ECO:0007669"/>
    <property type="project" value="UniProtKB-KW"/>
</dbReference>
<dbReference type="InterPro" id="IPR013013">
    <property type="entry name" value="PTS_EIIC_1"/>
</dbReference>
<dbReference type="PANTHER" id="PTHR30175:SF1">
    <property type="entry name" value="PTS SYSTEM ARBUTIN-, CELLOBIOSE-, AND SALICIN-SPECIFIC EIIBC COMPONENT-RELATED"/>
    <property type="match status" value="1"/>
</dbReference>
<dbReference type="InterPro" id="IPR050558">
    <property type="entry name" value="PTS_Sugar-Specific_Components"/>
</dbReference>
<feature type="transmembrane region" description="Helical" evidence="12">
    <location>
        <begin position="147"/>
        <end position="167"/>
    </location>
</feature>
<feature type="transmembrane region" description="Helical" evidence="12">
    <location>
        <begin position="356"/>
        <end position="375"/>
    </location>
</feature>
<feature type="active site" description="Phosphocysteine intermediate; for EIIB activity" evidence="11">
    <location>
        <position position="27"/>
    </location>
</feature>
<feature type="transmembrane region" description="Helical" evidence="12">
    <location>
        <begin position="429"/>
        <end position="452"/>
    </location>
</feature>
<evidence type="ECO:0000256" key="5">
    <source>
        <dbReference type="ARBA" id="ARBA00022679"/>
    </source>
</evidence>
<evidence type="ECO:0000256" key="3">
    <source>
        <dbReference type="ARBA" id="ARBA00022475"/>
    </source>
</evidence>
<dbReference type="InterPro" id="IPR018113">
    <property type="entry name" value="PTrfase_EIIB_Cys"/>
</dbReference>
<organism evidence="15 16">
    <name type="scientific">Enterococcus florum</name>
    <dbReference type="NCBI Taxonomy" id="2480627"/>
    <lineage>
        <taxon>Bacteria</taxon>
        <taxon>Bacillati</taxon>
        <taxon>Bacillota</taxon>
        <taxon>Bacilli</taxon>
        <taxon>Lactobacillales</taxon>
        <taxon>Enterococcaceae</taxon>
        <taxon>Enterococcus</taxon>
    </lineage>
</organism>
<evidence type="ECO:0000256" key="1">
    <source>
        <dbReference type="ARBA" id="ARBA00004651"/>
    </source>
</evidence>
<gene>
    <name evidence="15" type="ORF">NRIC_27340</name>
</gene>
<feature type="transmembrane region" description="Helical" evidence="12">
    <location>
        <begin position="105"/>
        <end position="127"/>
    </location>
</feature>
<keyword evidence="3" id="KW-1003">Cell membrane</keyword>
<keyword evidence="16" id="KW-1185">Reference proteome</keyword>
<dbReference type="PROSITE" id="PS51098">
    <property type="entry name" value="PTS_EIIB_TYPE_1"/>
    <property type="match status" value="1"/>
</dbReference>
<protein>
    <recommendedName>
        <fullName evidence="17">PTS beta-glucoside transporter subunit EIIBCA</fullName>
    </recommendedName>
</protein>
<dbReference type="SUPFAM" id="SSF55604">
    <property type="entry name" value="Glucose permease domain IIB"/>
    <property type="match status" value="1"/>
</dbReference>
<keyword evidence="2" id="KW-0813">Transport</keyword>
<feature type="domain" description="PTS EIIC type-1" evidence="14">
    <location>
        <begin position="108"/>
        <end position="459"/>
    </location>
</feature>
<evidence type="ECO:0000313" key="16">
    <source>
        <dbReference type="Proteomes" id="UP000290567"/>
    </source>
</evidence>
<keyword evidence="7 12" id="KW-0812">Transmembrane</keyword>
<comment type="subcellular location">
    <subcellularLocation>
        <location evidence="1">Cell membrane</location>
        <topology evidence="1">Multi-pass membrane protein</topology>
    </subcellularLocation>
</comment>
<evidence type="ECO:0000256" key="11">
    <source>
        <dbReference type="PROSITE-ProRule" id="PRU00421"/>
    </source>
</evidence>
<dbReference type="GO" id="GO:0090589">
    <property type="term" value="F:protein-phosphocysteine-trehalose phosphotransferase system transporter activity"/>
    <property type="evidence" value="ECO:0007669"/>
    <property type="project" value="TreeGrafter"/>
</dbReference>
<name>A0A4P5PNW4_9ENTE</name>
<dbReference type="InterPro" id="IPR036878">
    <property type="entry name" value="Glu_permease_IIB"/>
</dbReference>
<evidence type="ECO:0000259" key="13">
    <source>
        <dbReference type="PROSITE" id="PS51098"/>
    </source>
</evidence>
<feature type="transmembrane region" description="Helical" evidence="12">
    <location>
        <begin position="288"/>
        <end position="310"/>
    </location>
</feature>
<evidence type="ECO:0000256" key="4">
    <source>
        <dbReference type="ARBA" id="ARBA00022597"/>
    </source>
</evidence>
<evidence type="ECO:0000256" key="6">
    <source>
        <dbReference type="ARBA" id="ARBA00022683"/>
    </source>
</evidence>
<feature type="transmembrane region" description="Helical" evidence="12">
    <location>
        <begin position="387"/>
        <end position="409"/>
    </location>
</feature>
<keyword evidence="5" id="KW-0808">Transferase</keyword>
<feature type="transmembrane region" description="Helical" evidence="12">
    <location>
        <begin position="209"/>
        <end position="229"/>
    </location>
</feature>
<accession>A0A4P5PNW4</accession>
<dbReference type="GO" id="GO:0016301">
    <property type="term" value="F:kinase activity"/>
    <property type="evidence" value="ECO:0007669"/>
    <property type="project" value="UniProtKB-KW"/>
</dbReference>
<dbReference type="PANTHER" id="PTHR30175">
    <property type="entry name" value="PHOSPHOTRANSFERASE SYSTEM TRANSPORT PROTEIN"/>
    <property type="match status" value="1"/>
</dbReference>
<keyword evidence="9 12" id="KW-1133">Transmembrane helix</keyword>
<dbReference type="PROSITE" id="PS51103">
    <property type="entry name" value="PTS_EIIC_TYPE_1"/>
    <property type="match status" value="1"/>
</dbReference>
<feature type="domain" description="PTS EIIB type-1" evidence="13">
    <location>
        <begin position="5"/>
        <end position="87"/>
    </location>
</feature>
<dbReference type="EMBL" id="BJCC01000024">
    <property type="protein sequence ID" value="GCF94843.1"/>
    <property type="molecule type" value="Genomic_DNA"/>
</dbReference>
<feature type="transmembrane region" description="Helical" evidence="12">
    <location>
        <begin position="317"/>
        <end position="336"/>
    </location>
</feature>
<dbReference type="InterPro" id="IPR003352">
    <property type="entry name" value="PTS_EIIC"/>
</dbReference>
<sequence length="459" mass="48827">MGKYDELADKIMNLIGGKENVSFFTHCVTRLRFNLKDQSVVDLKEIEQLKGVIGAQWSNGQLQIIIGQTVPDAYRAISERTGLGAQEGTAATAGKDEKKKFHPSMILDGIIGCLTPLIPVMITAGMLKVVVLLGEMSGLLSTESPTHLIFSFVADAGFYFLPVFIGATAARKFGANMGLGMMMGASLLHPNFMQAIADGTALNLFGLPVYPASYASSIFPAILTVYIMSKVEKFFGNYTPAALRTFLQPLLTIIVMIPLSLIVLSPAGAIVGEYFAKVMTWLYETTGFLGIGVLTSILPFVIMTGMHLALNPGSFQMLATLGYDSIVMPTMVLSNLNQGAAALAVAVKTKNKEVRSLAISSAITVIVGGVSEPVMFGINLKYKRPMIAAMVGSFCGGCVAGLFKAHAYAFASMGVFGFPAFIGDNSLSALYAILAGVAVGMIVTFLTGLFIIKAEELVQ</sequence>
<dbReference type="Pfam" id="PF00367">
    <property type="entry name" value="PTS_EIIB"/>
    <property type="match status" value="1"/>
</dbReference>
<dbReference type="CDD" id="cd00212">
    <property type="entry name" value="PTS_IIB_glc"/>
    <property type="match status" value="1"/>
</dbReference>
<evidence type="ECO:0000256" key="8">
    <source>
        <dbReference type="ARBA" id="ARBA00022777"/>
    </source>
</evidence>
<evidence type="ECO:0000256" key="9">
    <source>
        <dbReference type="ARBA" id="ARBA00022989"/>
    </source>
</evidence>
<evidence type="ECO:0000259" key="14">
    <source>
        <dbReference type="PROSITE" id="PS51103"/>
    </source>
</evidence>
<dbReference type="FunFam" id="3.30.1360.60:FF:000001">
    <property type="entry name" value="PTS system glucose-specific IIBC component PtsG"/>
    <property type="match status" value="1"/>
</dbReference>
<dbReference type="OrthoDB" id="9769191at2"/>
<keyword evidence="8" id="KW-0418">Kinase</keyword>
<evidence type="ECO:0000256" key="7">
    <source>
        <dbReference type="ARBA" id="ARBA00022692"/>
    </source>
</evidence>
<evidence type="ECO:0000256" key="10">
    <source>
        <dbReference type="ARBA" id="ARBA00023136"/>
    </source>
</evidence>
<evidence type="ECO:0000313" key="15">
    <source>
        <dbReference type="EMBL" id="GCF94843.1"/>
    </source>
</evidence>